<evidence type="ECO:0000313" key="8">
    <source>
        <dbReference type="Proteomes" id="UP000228952"/>
    </source>
</evidence>
<dbReference type="Gene3D" id="3.40.50.150">
    <property type="entry name" value="Vaccinia Virus protein VP39"/>
    <property type="match status" value="1"/>
</dbReference>
<dbReference type="Proteomes" id="UP000228952">
    <property type="component" value="Unassembled WGS sequence"/>
</dbReference>
<organism evidence="7 8">
    <name type="scientific">Candidatus Dojkabacteria bacterium CG_4_10_14_0_2_um_filter_Dojkabacteria_WS6_41_15</name>
    <dbReference type="NCBI Taxonomy" id="2014249"/>
    <lineage>
        <taxon>Bacteria</taxon>
        <taxon>Candidatus Dojkabacteria</taxon>
    </lineage>
</organism>
<keyword evidence="3 7" id="KW-0808">Transferase</keyword>
<name>A0A2M7W1D0_9BACT</name>
<comment type="caution">
    <text evidence="7">The sequence shown here is derived from an EMBL/GenBank/DDBJ whole genome shotgun (WGS) entry which is preliminary data.</text>
</comment>
<evidence type="ECO:0000256" key="1">
    <source>
        <dbReference type="ARBA" id="ARBA00011900"/>
    </source>
</evidence>
<dbReference type="GO" id="GO:0009007">
    <property type="term" value="F:site-specific DNA-methyltransferase (adenine-specific) activity"/>
    <property type="evidence" value="ECO:0007669"/>
    <property type="project" value="UniProtKB-EC"/>
</dbReference>
<gene>
    <name evidence="7" type="ORF">COX64_03885</name>
</gene>
<evidence type="ECO:0000259" key="6">
    <source>
        <dbReference type="Pfam" id="PF18135"/>
    </source>
</evidence>
<evidence type="ECO:0000256" key="4">
    <source>
        <dbReference type="ARBA" id="ARBA00047942"/>
    </source>
</evidence>
<dbReference type="Pfam" id="PF18135">
    <property type="entry name" value="Type_ISP_C"/>
    <property type="match status" value="1"/>
</dbReference>
<evidence type="ECO:0000259" key="5">
    <source>
        <dbReference type="Pfam" id="PF02384"/>
    </source>
</evidence>
<proteinExistence type="predicted"/>
<feature type="domain" description="DNA methylase adenine-specific" evidence="5">
    <location>
        <begin position="268"/>
        <end position="551"/>
    </location>
</feature>
<dbReference type="InterPro" id="IPR003356">
    <property type="entry name" value="DNA_methylase_A-5"/>
</dbReference>
<dbReference type="EC" id="2.1.1.72" evidence="1"/>
<dbReference type="Pfam" id="PF02384">
    <property type="entry name" value="N6_Mtase"/>
    <property type="match status" value="1"/>
</dbReference>
<dbReference type="GO" id="GO:0032259">
    <property type="term" value="P:methylation"/>
    <property type="evidence" value="ECO:0007669"/>
    <property type="project" value="UniProtKB-KW"/>
</dbReference>
<dbReference type="PANTHER" id="PTHR33841:SF1">
    <property type="entry name" value="DNA METHYLTRANSFERASE A"/>
    <property type="match status" value="1"/>
</dbReference>
<dbReference type="InterPro" id="IPR050953">
    <property type="entry name" value="N4_N6_ade-DNA_methylase"/>
</dbReference>
<dbReference type="InterPro" id="IPR029063">
    <property type="entry name" value="SAM-dependent_MTases_sf"/>
</dbReference>
<dbReference type="PRINTS" id="PR00507">
    <property type="entry name" value="N12N6MTFRASE"/>
</dbReference>
<accession>A0A2M7W1D0</accession>
<evidence type="ECO:0000313" key="7">
    <source>
        <dbReference type="EMBL" id="PJA13059.1"/>
    </source>
</evidence>
<comment type="catalytic activity">
    <reaction evidence="4">
        <text>a 2'-deoxyadenosine in DNA + S-adenosyl-L-methionine = an N(6)-methyl-2'-deoxyadenosine in DNA + S-adenosyl-L-homocysteine + H(+)</text>
        <dbReference type="Rhea" id="RHEA:15197"/>
        <dbReference type="Rhea" id="RHEA-COMP:12418"/>
        <dbReference type="Rhea" id="RHEA-COMP:12419"/>
        <dbReference type="ChEBI" id="CHEBI:15378"/>
        <dbReference type="ChEBI" id="CHEBI:57856"/>
        <dbReference type="ChEBI" id="CHEBI:59789"/>
        <dbReference type="ChEBI" id="CHEBI:90615"/>
        <dbReference type="ChEBI" id="CHEBI:90616"/>
        <dbReference type="EC" id="2.1.1.72"/>
    </reaction>
</comment>
<keyword evidence="2 7" id="KW-0489">Methyltransferase</keyword>
<dbReference type="AlphaFoldDB" id="A0A2M7W1D0"/>
<sequence>PALEALVESINPSINAVNDPKQQKVGAPDFVLLKGKTPIGYIEAKDVDIDLEKEFKTKNQFNRYKASLNNLCFTNYLDFHFYLDGQAIQKVAIARLIDNTIELIPDNIPLLESILKNFTTQKSISIRSPKELASLMAEKAKMLKNVVYLSLKDESEEKGQVEQQYEVFKQMLIHDLSLEQYADIYAQTVAYGMFAARYHDNSLNTFTRDEANSLLPKSNPFLRNFFQTIAGYNIDKRIVWIVDDLAELFNHVDVRELLANYGKETKRHDAIIHFYETFLGEYDQKMRKSRGVYYTPEPVVDFIVRAVDDILKTEFGITDGLADTCKIEVEKEVQGSKKKQKAMEHRVQVLDPATGTGTFLDHVIKHIYNSKFKGQQGIWQGYVDEHLLPRIHGFEILMASYSMAHLKLDITLAETGYDSSKGQGKRLGVYLTNTLEEPEAHQRDLFSQWLTTESMEANEVKKEKPIMVVMGNPPYSISSSNKGEWIQNLIKDYKKDLKEKKLNLDDDYIKFIRYAQWFIEKNGEGIIAYISNNSFIDGITHRQMRKSLLETFNKIYILDLHGNAKKKEVSPDGSKDENVFDIMQGVSINIFVKNRSSKHKLGEVYHSELWGKREKKYEALQSNVNKLKWKKLDYLEPEYFFVHKNLELAGENNANFSIQDLFRLYSSGLKTERDSICIQSSISDIKNVVNDFYKLDEISLKNKYSTYDTRDWKLKNAVNDVRRNIHSDLYKEVLYRPFDKRWTWYSGNSKGFIGTPGKKINSHMIYDNYSIITKRGQDFNSPPCHITNEIADIRVYSCPGVQGSDYMFPLYLYSENQLDSSTRKPNLDEKIIAEIAQKLKLQFIPDHEHADSGKEGTFNPLDVLDYVYAILHSPTYRERYKEFLKFDFPRIPFTSDQKLFWSLVEKGRVIRQNHLMEHPNSSSLITQYPVAGENEVINLKYSENKVWINDTQYFDNVPQIAWDLYIGGYQPTQKWLKDRKGKKLTFDEVLHYQRIIVALVNTDRIMKEIDGLLPKWPLN</sequence>
<evidence type="ECO:0000256" key="2">
    <source>
        <dbReference type="ARBA" id="ARBA00022603"/>
    </source>
</evidence>
<protein>
    <recommendedName>
        <fullName evidence="1">site-specific DNA-methyltransferase (adenine-specific)</fullName>
        <ecNumber evidence="1">2.1.1.72</ecNumber>
    </recommendedName>
</protein>
<dbReference type="InterPro" id="IPR041635">
    <property type="entry name" value="Type_ISP_LLaBIII_C"/>
</dbReference>
<feature type="non-terminal residue" evidence="7">
    <location>
        <position position="1"/>
    </location>
</feature>
<dbReference type="GO" id="GO:0003677">
    <property type="term" value="F:DNA binding"/>
    <property type="evidence" value="ECO:0007669"/>
    <property type="project" value="InterPro"/>
</dbReference>
<dbReference type="GO" id="GO:0008170">
    <property type="term" value="F:N-methyltransferase activity"/>
    <property type="evidence" value="ECO:0007669"/>
    <property type="project" value="InterPro"/>
</dbReference>
<feature type="domain" description="Type ISP restriction-modification enzyme LLaBIII C-terminal specificity" evidence="6">
    <location>
        <begin position="660"/>
        <end position="1008"/>
    </location>
</feature>
<dbReference type="SUPFAM" id="SSF53335">
    <property type="entry name" value="S-adenosyl-L-methionine-dependent methyltransferases"/>
    <property type="match status" value="1"/>
</dbReference>
<evidence type="ECO:0000256" key="3">
    <source>
        <dbReference type="ARBA" id="ARBA00022679"/>
    </source>
</evidence>
<dbReference type="PANTHER" id="PTHR33841">
    <property type="entry name" value="DNA METHYLTRANSFERASE YEEA-RELATED"/>
    <property type="match status" value="1"/>
</dbReference>
<reference evidence="8" key="1">
    <citation type="submission" date="2017-09" db="EMBL/GenBank/DDBJ databases">
        <title>Depth-based differentiation of microbial function through sediment-hosted aquifers and enrichment of novel symbionts in the deep terrestrial subsurface.</title>
        <authorList>
            <person name="Probst A.J."/>
            <person name="Ladd B."/>
            <person name="Jarett J.K."/>
            <person name="Geller-Mcgrath D.E."/>
            <person name="Sieber C.M.K."/>
            <person name="Emerson J.B."/>
            <person name="Anantharaman K."/>
            <person name="Thomas B.C."/>
            <person name="Malmstrom R."/>
            <person name="Stieglmeier M."/>
            <person name="Klingl A."/>
            <person name="Woyke T."/>
            <person name="Ryan C.M."/>
            <person name="Banfield J.F."/>
        </authorList>
    </citation>
    <scope>NUCLEOTIDE SEQUENCE [LARGE SCALE GENOMIC DNA]</scope>
</reference>
<dbReference type="EMBL" id="PFQB01000098">
    <property type="protein sequence ID" value="PJA13059.1"/>
    <property type="molecule type" value="Genomic_DNA"/>
</dbReference>